<sequence>MEKQYFIGVDVGSASVRAAIFDLTGTRLAFSVRPIRQFHPKTNFVEQSSVDIWSNVCNTVKEATFQANIDPTHIRSIGFDATCSLVAVNTGGQPLSVSENNVPERDIIMWMDHRAGKEANSINLTNDPTLRHVGGEVSVEMALPKILWLKNHFPQRYHAAWRFFDLADFLVWKATGSDVSSICTLTCKWNYLAHQMQFSKEFLQKIGLEDLTDKIPPVILELGEKAGNLTSETACELGLHDKVIVASGIIDAHAGGLALIGANPIGSLAIISGTSNCHMIVSSKPTMVPGVWGPYYGAMLPEYWLNEGGQSAAGSLVEWSLHQHEAWSELEDEAHSSGHHYYQLLNDAVTQLEKLEKYPTAQLHILADHHGNRSPRANPCAKGMVSGLTLEKGREALARYYLATLQSIVYGTRHIIDTLITAGHQIDRLVMCGGATKNQLWLREYANATGQEIHLAQEEDAVNLGAAILGAVASGAFASIAEAAQAMVRAGNIIYPDKETFPFHQVKYKVYLQMYQDQQRYIDIMRSTMLF</sequence>
<name>A0A1Y2SFZ2_9GAMM</name>
<evidence type="ECO:0000256" key="1">
    <source>
        <dbReference type="ARBA" id="ARBA00009156"/>
    </source>
</evidence>
<evidence type="ECO:0000256" key="3">
    <source>
        <dbReference type="ARBA" id="ARBA00022777"/>
    </source>
</evidence>
<dbReference type="PANTHER" id="PTHR43435:SF4">
    <property type="entry name" value="FGGY CARBOHYDRATE KINASE DOMAIN-CONTAINING PROTEIN"/>
    <property type="match status" value="1"/>
</dbReference>
<dbReference type="GO" id="GO:0005737">
    <property type="term" value="C:cytoplasm"/>
    <property type="evidence" value="ECO:0007669"/>
    <property type="project" value="TreeGrafter"/>
</dbReference>
<organism evidence="6 7">
    <name type="scientific">Xenorhabdus vietnamensis</name>
    <dbReference type="NCBI Taxonomy" id="351656"/>
    <lineage>
        <taxon>Bacteria</taxon>
        <taxon>Pseudomonadati</taxon>
        <taxon>Pseudomonadota</taxon>
        <taxon>Gammaproteobacteria</taxon>
        <taxon>Enterobacterales</taxon>
        <taxon>Morganellaceae</taxon>
        <taxon>Xenorhabdus</taxon>
    </lineage>
</organism>
<dbReference type="InterPro" id="IPR006003">
    <property type="entry name" value="FGGY_RbtK-like"/>
</dbReference>
<dbReference type="SUPFAM" id="SSF53067">
    <property type="entry name" value="Actin-like ATPase domain"/>
    <property type="match status" value="2"/>
</dbReference>
<feature type="domain" description="Carbohydrate kinase FGGY N-terminal" evidence="4">
    <location>
        <begin position="5"/>
        <end position="255"/>
    </location>
</feature>
<feature type="domain" description="Carbohydrate kinase FGGY C-terminal" evidence="5">
    <location>
        <begin position="268"/>
        <end position="473"/>
    </location>
</feature>
<accession>A0A1Y2SFZ2</accession>
<proteinExistence type="inferred from homology"/>
<dbReference type="NCBIfam" id="TIGR01315">
    <property type="entry name" value="5C_CHO_kinase"/>
    <property type="match status" value="1"/>
</dbReference>
<keyword evidence="2" id="KW-0808">Transferase</keyword>
<dbReference type="CDD" id="cd07782">
    <property type="entry name" value="ASKHA_NBD_FGGY_D-RBK"/>
    <property type="match status" value="1"/>
</dbReference>
<reference evidence="6 7" key="1">
    <citation type="submission" date="2016-10" db="EMBL/GenBank/DDBJ databases">
        <title>Systematic genetic and metabolomic analysis of Xenorhabdus and Photorhabdus spp., highlights the requirements for a dual symbiotic and pathogenic life style.</title>
        <authorList>
            <person name="Tobias N.J."/>
            <person name="Wolff H."/>
            <person name="Djahanschiri B."/>
            <person name="Pidot S.J."/>
            <person name="Stinear T.P."/>
            <person name="Ebersberger I."/>
            <person name="Bode H.B."/>
        </authorList>
    </citation>
    <scope>NUCLEOTIDE SEQUENCE [LARGE SCALE GENOMIC DNA]</scope>
    <source>
        <strain evidence="6 7">DSM 22392</strain>
    </source>
</reference>
<dbReference type="PIRSF" id="PIRSF000538">
    <property type="entry name" value="GlpK"/>
    <property type="match status" value="1"/>
</dbReference>
<dbReference type="GO" id="GO:0019150">
    <property type="term" value="F:D-ribulokinase activity"/>
    <property type="evidence" value="ECO:0007669"/>
    <property type="project" value="TreeGrafter"/>
</dbReference>
<gene>
    <name evidence="6" type="ORF">Xvie_01015</name>
</gene>
<dbReference type="PANTHER" id="PTHR43435">
    <property type="entry name" value="RIBULOKINASE"/>
    <property type="match status" value="1"/>
</dbReference>
<protein>
    <submittedName>
        <fullName evidence="6">Glycerol kinase</fullName>
    </submittedName>
</protein>
<dbReference type="AlphaFoldDB" id="A0A1Y2SFZ2"/>
<dbReference type="GO" id="GO:0019321">
    <property type="term" value="P:pentose metabolic process"/>
    <property type="evidence" value="ECO:0007669"/>
    <property type="project" value="TreeGrafter"/>
</dbReference>
<dbReference type="InterPro" id="IPR043129">
    <property type="entry name" value="ATPase_NBD"/>
</dbReference>
<evidence type="ECO:0000259" key="5">
    <source>
        <dbReference type="Pfam" id="PF02782"/>
    </source>
</evidence>
<dbReference type="EMBL" id="MUBJ01000003">
    <property type="protein sequence ID" value="OTA17622.1"/>
    <property type="molecule type" value="Genomic_DNA"/>
</dbReference>
<dbReference type="OrthoDB" id="9805576at2"/>
<dbReference type="STRING" id="351656.Xvie_01015"/>
<dbReference type="Gene3D" id="3.30.420.40">
    <property type="match status" value="1"/>
</dbReference>
<evidence type="ECO:0000313" key="6">
    <source>
        <dbReference type="EMBL" id="OTA17622.1"/>
    </source>
</evidence>
<dbReference type="Proteomes" id="UP000194350">
    <property type="component" value="Unassembled WGS sequence"/>
</dbReference>
<dbReference type="Pfam" id="PF00370">
    <property type="entry name" value="FGGY_N"/>
    <property type="match status" value="1"/>
</dbReference>
<dbReference type="InterPro" id="IPR000577">
    <property type="entry name" value="Carb_kinase_FGGY"/>
</dbReference>
<keyword evidence="3 6" id="KW-0418">Kinase</keyword>
<dbReference type="RefSeq" id="WP_086108256.1">
    <property type="nucleotide sequence ID" value="NZ_CAWNGD010000073.1"/>
</dbReference>
<evidence type="ECO:0000259" key="4">
    <source>
        <dbReference type="Pfam" id="PF00370"/>
    </source>
</evidence>
<dbReference type="InterPro" id="IPR018485">
    <property type="entry name" value="FGGY_C"/>
</dbReference>
<dbReference type="Pfam" id="PF02782">
    <property type="entry name" value="FGGY_C"/>
    <property type="match status" value="1"/>
</dbReference>
<comment type="similarity">
    <text evidence="1">Belongs to the FGGY kinase family.</text>
</comment>
<comment type="caution">
    <text evidence="6">The sequence shown here is derived from an EMBL/GenBank/DDBJ whole genome shotgun (WGS) entry which is preliminary data.</text>
</comment>
<dbReference type="Gene3D" id="1.20.58.2240">
    <property type="match status" value="1"/>
</dbReference>
<dbReference type="InterPro" id="IPR018484">
    <property type="entry name" value="FGGY_N"/>
</dbReference>
<evidence type="ECO:0000313" key="7">
    <source>
        <dbReference type="Proteomes" id="UP000194350"/>
    </source>
</evidence>
<evidence type="ECO:0000256" key="2">
    <source>
        <dbReference type="ARBA" id="ARBA00022679"/>
    </source>
</evidence>
<keyword evidence="7" id="KW-1185">Reference proteome</keyword>